<evidence type="ECO:0000256" key="1">
    <source>
        <dbReference type="SAM" id="MobiDB-lite"/>
    </source>
</evidence>
<proteinExistence type="predicted"/>
<evidence type="ECO:0000313" key="3">
    <source>
        <dbReference type="Proteomes" id="UP000543554"/>
    </source>
</evidence>
<evidence type="ECO:0000313" key="2">
    <source>
        <dbReference type="EMBL" id="MBA8914186.1"/>
    </source>
</evidence>
<dbReference type="EMBL" id="JACJIB010000005">
    <property type="protein sequence ID" value="MBA8914186.1"/>
    <property type="molecule type" value="Genomic_DNA"/>
</dbReference>
<reference evidence="2 3" key="1">
    <citation type="submission" date="2020-08" db="EMBL/GenBank/DDBJ databases">
        <title>Genomic Encyclopedia of Type Strains, Phase IV (KMG-IV): sequencing the most valuable type-strain genomes for metagenomic binning, comparative biology and taxonomic classification.</title>
        <authorList>
            <person name="Goeker M."/>
        </authorList>
    </citation>
    <scope>NUCLEOTIDE SEQUENCE [LARGE SCALE GENOMIC DNA]</scope>
    <source>
        <strain evidence="2 3">DSM 11490</strain>
    </source>
</reference>
<organism evidence="2 3">
    <name type="scientific">Methylorubrum thiocyanatum</name>
    <dbReference type="NCBI Taxonomy" id="47958"/>
    <lineage>
        <taxon>Bacteria</taxon>
        <taxon>Pseudomonadati</taxon>
        <taxon>Pseudomonadota</taxon>
        <taxon>Alphaproteobacteria</taxon>
        <taxon>Hyphomicrobiales</taxon>
        <taxon>Methylobacteriaceae</taxon>
        <taxon>Methylorubrum</taxon>
    </lineage>
</organism>
<protein>
    <submittedName>
        <fullName evidence="2">Uncharacterized protein</fullName>
    </submittedName>
</protein>
<dbReference type="AlphaFoldDB" id="A0AA40S420"/>
<gene>
    <name evidence="2" type="ORF">HNR51_003277</name>
</gene>
<keyword evidence="3" id="KW-1185">Reference proteome</keyword>
<dbReference type="Proteomes" id="UP000543554">
    <property type="component" value="Unassembled WGS sequence"/>
</dbReference>
<feature type="region of interest" description="Disordered" evidence="1">
    <location>
        <begin position="95"/>
        <end position="118"/>
    </location>
</feature>
<accession>A0AA40S420</accession>
<feature type="compositionally biased region" description="Low complexity" evidence="1">
    <location>
        <begin position="95"/>
        <end position="116"/>
    </location>
</feature>
<comment type="caution">
    <text evidence="2">The sequence shown here is derived from an EMBL/GenBank/DDBJ whole genome shotgun (WGS) entry which is preliminary data.</text>
</comment>
<sequence length="490" mass="54114">MTTLDTVGIPSGAFDRVAAVWDATEVTLWALVAAGGLDPASDFRHRDLRGWPLGGEDVRGFDFTGSDLRSTGFEAAVVDATTILDGATLDPAVGRKPARAAPAPAARGRAPRAVPPEGGYTKVRVPDLSDAELVDRTFVIADPLALENLTQGAPPADQWLTYEGRYEVGAMVACAFAHRHKRGYIFRDEADRRYLIGHECGAKHFGLGNWQSFTAGRERLEERGSYLRVIRDLADTLRAHRDWIAGLPKNPAVRAFDALRVDLRTLFPGLVSAIKSVISRHDGVLTVTVEARDYAAEERRREREQEARAWYTGLGERERAQFHAKGGRAPTVDKSPLRKREARALGTLRGSVLFSNSPALGQAMREVLPLVDAFLAMPRTPTTRRDLLGVTRNARELVTRVLRVRDSLLDAVEFFDRDNLERVARWADALRIDGLHYVANAGRVDAELIEGGQRRSLVYPPELQPMADEPFDRVGSAVNTVSKRVEGSRR</sequence>
<name>A0AA40S420_9HYPH</name>
<dbReference type="RefSeq" id="WP_182555613.1">
    <property type="nucleotide sequence ID" value="NZ_BPRF01000025.1"/>
</dbReference>